<feature type="compositionally biased region" description="Polar residues" evidence="1">
    <location>
        <begin position="1621"/>
        <end position="1634"/>
    </location>
</feature>
<feature type="compositionally biased region" description="Basic and acidic residues" evidence="1">
    <location>
        <begin position="1945"/>
        <end position="1955"/>
    </location>
</feature>
<evidence type="ECO:0000256" key="1">
    <source>
        <dbReference type="SAM" id="MobiDB-lite"/>
    </source>
</evidence>
<feature type="domain" description="UBA" evidence="2">
    <location>
        <begin position="1963"/>
        <end position="2006"/>
    </location>
</feature>
<feature type="region of interest" description="Disordered" evidence="1">
    <location>
        <begin position="511"/>
        <end position="572"/>
    </location>
</feature>
<feature type="region of interest" description="Disordered" evidence="1">
    <location>
        <begin position="468"/>
        <end position="495"/>
    </location>
</feature>
<feature type="compositionally biased region" description="Basic and acidic residues" evidence="1">
    <location>
        <begin position="1594"/>
        <end position="1603"/>
    </location>
</feature>
<sequence length="2064" mass="233455">MASLSSPAHPSINQFTRSSKPKLSEISVHHTFIPPNPSSRNYIQPFIDKYIAIIDQARLVNTRIEESVFNSLRVLRRIHQLPPWIRFEGSKDVSVVYKTLVCILTEFATNLGISPSFPVSVSTAHAHGAVAHNELVHCIPRPCMPDWSVAQQSESAEMPHMSAVPCNGSEAKISQLLPIGFQSSGLKPCSRQSPISAQIPTLYSTPDDSEAKIQSPLVQRIYEKIRNLTVFNKAVPAQVTNSDEIPQEVAEAGGTRLYSQSIHSKDDEKSASQVQVDRQDAEPEKKSYQYSFKDENSGSIFEWPWVQTELPGSFKRSLVQSFRQCSAKEASPNLNMEESTAINLEPGSTHLRGGCAAWRNMHASEAPRRRTRRNKRRRHRRRNNIDLGYGGSHFLAEQFPEYDPVVDLMYLHDFDRENMQEMIHEVMSMETKPIEDLESALRIEPRCIRRNWSSAKFDLQPGTESTRLYLRGGMSQPGEYTPSKAPSASPERIRKRDRFHCMINNSIKFMRRKSPGKKQAQNAGSWENFEHTEKSLDGASDEYDEYDEKDGEEDGEDSEHGEEGGEEDSEEYEIEWPGLIPLQYDKASTCLERAIDYYNQHGQEAWTLESKLCRIKTRLAIAGTMVEEYHDYFEDTQELGRYQMKVNTLLNLYQEGVLSSKLLFECGMAAVGAKTILEKRINHAKIAESKFPAIRQPRRCRESKHDKFLIIESNELGDDKTDLEEVENGDEDDEWSDGDDDEKDAEILWRGKLEMWREADVYPLASRKYHQLRKQIRGLKATLCQIEERLPKNSSTIKDYRGISQDTEKLLDFELREIVFRRGLQKGTLTRQGRLWLMYFVCKDATRAMKVLKKRINLARHAIVYKHEVKRAKRKRNIFHFSKIKHKRYEKAHSIHSVDLTEGDDSSSDITIEKVIEEYDQLENEIRRLRLGGELPVDGVADLERNPNAWKILEEQHETEMLMRDIKYLRDMGRTPSSMLARFGILKAKQAKALIENNFDIAKLLYSRLKLCSIRQRGGAGNERKRDRLRWKLDNLTSSLRNKVSRLRGRSEVHDVHEVLESNEEAQQLGMSGERRERTRLSCSLTNYDRLSLEVVELHREERQLQQQNGAKIDEHRGYWLAMGRVQGHFEYRAKIQARRERGALLYSSEIERGILKAEFAKEFLELKNGALRDVSDDKREKPSGRVRGGGLERKRDLLRWKFVRAMQCSRGDYALKLPIAKEIFTSAKDTNKSSMGEITAILPPQSESNNTKLRGGAGPDIIKFCKDKLNKFRRRGSKSEGNSDPEITQRENGEGSLAAPTPSSTQTEQVQSQRQAHQQHSRGDSGVSGLDVAPSQPTEKSGQKDHPQQANVSSQPPPSLQAPEEDADVGHLKLIGPEDVYDLDPEESEERDRIELEEITRRQAERRLQLDEIPDNFAIILDEFIELEHVIRRRRNLLFCKNFNIVYFETKITKDDAACINEYKWGMLIMITLAKNCLIAARRTLQIFETWFHVMKDPKKGNEKWQPNLNETRHAAGILDNWGGQAPLIRFSSPAQRGESSSESTSSPRQHHQREESEESSSSSVPDLVEHPQVEEREESSSRGVPHPAQQRQGEERGESSRHSAPNLVEYYHIEDRGESSSSSPPNLAQQSQGEERGGPSRHSAPNLTQRHQVDELGGPSGHNVPATIKEIMQETRKLRIKNNLPYPLPKRKNIPFTPGTLFKCFEEDAIPEEIVNHFLEMGHGQEEVVFALSLSGGDPQAAAHILSPEGFVELQIPAESIDQLLGLGASHDEIVEALRSSNGSVELAAQSLFAEGIDVYEQPFSLQDVHSLADSLQGPASQAFKALVATGGDDETAALLILSGDIEKEEPVSLGHMHHLVGMGATGKQAYGLLEASGGDLQGAIGLFLEEERMGQTSFPADAINQLVAFGASAVAAGNALAIAGGDVEQATEILLPLITRGNDQESHDHDSSDGNQESSSEDDIPAEDVDRLVELGISDYEARDALMAFQGDVERAAESVLSHLSRNEVAEDGERQDDEMENVVTEDGERRDDEMESDETIHERIVYRNNTTERKGKGRAL</sequence>
<feature type="compositionally biased region" description="Basic and acidic residues" evidence="1">
    <location>
        <begin position="1569"/>
        <end position="1582"/>
    </location>
</feature>
<feature type="region of interest" description="Disordered" evidence="1">
    <location>
        <begin position="1241"/>
        <end position="1261"/>
    </location>
</feature>
<organism evidence="3 4">
    <name type="scientific">Monilinia vaccinii-corymbosi</name>
    <dbReference type="NCBI Taxonomy" id="61207"/>
    <lineage>
        <taxon>Eukaryota</taxon>
        <taxon>Fungi</taxon>
        <taxon>Dikarya</taxon>
        <taxon>Ascomycota</taxon>
        <taxon>Pezizomycotina</taxon>
        <taxon>Leotiomycetes</taxon>
        <taxon>Helotiales</taxon>
        <taxon>Sclerotiniaceae</taxon>
        <taxon>Monilinia</taxon>
    </lineage>
</organism>
<dbReference type="InterPro" id="IPR009060">
    <property type="entry name" value="UBA-like_sf"/>
</dbReference>
<feature type="compositionally biased region" description="Acidic residues" evidence="1">
    <location>
        <begin position="2017"/>
        <end position="2029"/>
    </location>
</feature>
<accession>A0A8A3PH79</accession>
<evidence type="ECO:0000313" key="3">
    <source>
        <dbReference type="EMBL" id="QSZ34351.1"/>
    </source>
</evidence>
<feature type="region of interest" description="Disordered" evidence="1">
    <location>
        <begin position="1534"/>
        <end position="1648"/>
    </location>
</feature>
<dbReference type="Pfam" id="PF00627">
    <property type="entry name" value="UBA"/>
    <property type="match status" value="1"/>
</dbReference>
<feature type="region of interest" description="Disordered" evidence="1">
    <location>
        <begin position="261"/>
        <end position="291"/>
    </location>
</feature>
<feature type="compositionally biased region" description="Polar residues" evidence="1">
    <location>
        <begin position="1"/>
        <end position="18"/>
    </location>
</feature>
<protein>
    <recommendedName>
        <fullName evidence="2">UBA domain-containing protein</fullName>
    </recommendedName>
</protein>
<evidence type="ECO:0000259" key="2">
    <source>
        <dbReference type="PROSITE" id="PS50030"/>
    </source>
</evidence>
<feature type="compositionally biased region" description="Basic and acidic residues" evidence="1">
    <location>
        <begin position="2030"/>
        <end position="2058"/>
    </location>
</feature>
<dbReference type="Gene3D" id="1.10.8.10">
    <property type="entry name" value="DNA helicase RuvA subunit, C-terminal domain"/>
    <property type="match status" value="3"/>
</dbReference>
<feature type="compositionally biased region" description="Low complexity" evidence="1">
    <location>
        <begin position="1310"/>
        <end position="1319"/>
    </location>
</feature>
<keyword evidence="4" id="KW-1185">Reference proteome</keyword>
<dbReference type="OrthoDB" id="3547064at2759"/>
<gene>
    <name evidence="3" type="ORF">DSL72_005942</name>
</gene>
<dbReference type="SMART" id="SM00165">
    <property type="entry name" value="UBA"/>
    <property type="match status" value="5"/>
</dbReference>
<feature type="compositionally biased region" description="Acidic residues" evidence="1">
    <location>
        <begin position="721"/>
        <end position="741"/>
    </location>
</feature>
<feature type="compositionally biased region" description="Basic and acidic residues" evidence="1">
    <location>
        <begin position="277"/>
        <end position="291"/>
    </location>
</feature>
<dbReference type="PROSITE" id="PS50030">
    <property type="entry name" value="UBA"/>
    <property type="match status" value="3"/>
</dbReference>
<feature type="region of interest" description="Disordered" evidence="1">
    <location>
        <begin position="2007"/>
        <end position="2064"/>
    </location>
</feature>
<feature type="compositionally biased region" description="Basic residues" evidence="1">
    <location>
        <begin position="369"/>
        <end position="382"/>
    </location>
</feature>
<dbReference type="EMBL" id="CP063408">
    <property type="protein sequence ID" value="QSZ34351.1"/>
    <property type="molecule type" value="Genomic_DNA"/>
</dbReference>
<feature type="region of interest" description="Disordered" evidence="1">
    <location>
        <begin position="361"/>
        <end position="384"/>
    </location>
</feature>
<dbReference type="InterPro" id="IPR015940">
    <property type="entry name" value="UBA"/>
</dbReference>
<dbReference type="Proteomes" id="UP000672032">
    <property type="component" value="Chromosome 4"/>
</dbReference>
<dbReference type="SUPFAM" id="SSF46934">
    <property type="entry name" value="UBA-like"/>
    <property type="match status" value="4"/>
</dbReference>
<feature type="region of interest" description="Disordered" evidence="1">
    <location>
        <begin position="720"/>
        <end position="741"/>
    </location>
</feature>
<feature type="domain" description="UBA" evidence="2">
    <location>
        <begin position="1757"/>
        <end position="1797"/>
    </location>
</feature>
<reference evidence="3" key="1">
    <citation type="submission" date="2020-10" db="EMBL/GenBank/DDBJ databases">
        <title>Genome Sequence of Monilinia vaccinii-corymbosi Sheds Light on Mummy Berry Disease Infection of Blueberry and Mating Type.</title>
        <authorList>
            <person name="Yow A.G."/>
            <person name="Zhang Y."/>
            <person name="Bansal K."/>
            <person name="Eacker S.M."/>
            <person name="Sullivan S."/>
            <person name="Liachko I."/>
            <person name="Cubeta M.A."/>
            <person name="Rollins J.A."/>
            <person name="Ashrafi H."/>
        </authorList>
    </citation>
    <scope>NUCLEOTIDE SEQUENCE</scope>
    <source>
        <strain evidence="3">RL-1</strain>
    </source>
</reference>
<feature type="region of interest" description="Disordered" evidence="1">
    <location>
        <begin position="1"/>
        <end position="20"/>
    </location>
</feature>
<evidence type="ECO:0000313" key="4">
    <source>
        <dbReference type="Proteomes" id="UP000672032"/>
    </source>
</evidence>
<name>A0A8A3PH79_9HELO</name>
<feature type="domain" description="UBA" evidence="2">
    <location>
        <begin position="1711"/>
        <end position="1751"/>
    </location>
</feature>
<proteinExistence type="predicted"/>
<feature type="compositionally biased region" description="Acidic residues" evidence="1">
    <location>
        <begin position="539"/>
        <end position="572"/>
    </location>
</feature>
<feature type="region of interest" description="Disordered" evidence="1">
    <location>
        <begin position="1274"/>
        <end position="1366"/>
    </location>
</feature>
<feature type="region of interest" description="Disordered" evidence="1">
    <location>
        <begin position="1945"/>
        <end position="1970"/>
    </location>
</feature>